<evidence type="ECO:0000313" key="2">
    <source>
        <dbReference type="EMBL" id="KYK59964.1"/>
    </source>
</evidence>
<accession>A0A151GS71</accession>
<dbReference type="InParanoid" id="A0A151GS71"/>
<gene>
    <name evidence="2" type="ORF">DCS_01098</name>
</gene>
<evidence type="ECO:0000313" key="3">
    <source>
        <dbReference type="Proteomes" id="UP000076580"/>
    </source>
</evidence>
<reference evidence="2 3" key="1">
    <citation type="journal article" date="2016" name="Sci. Rep.">
        <title>Insights into Adaptations to a Near-Obligate Nematode Endoparasitic Lifestyle from the Finished Genome of Drechmeria coniospora.</title>
        <authorList>
            <person name="Zhang L."/>
            <person name="Zhou Z."/>
            <person name="Guo Q."/>
            <person name="Fokkens L."/>
            <person name="Miskei M."/>
            <person name="Pocsi I."/>
            <person name="Zhang W."/>
            <person name="Chen M."/>
            <person name="Wang L."/>
            <person name="Sun Y."/>
            <person name="Donzelli B.G."/>
            <person name="Gibson D.M."/>
            <person name="Nelson D.R."/>
            <person name="Luo J.G."/>
            <person name="Rep M."/>
            <person name="Liu H."/>
            <person name="Yang S."/>
            <person name="Wang J."/>
            <person name="Krasnoff S.B."/>
            <person name="Xu Y."/>
            <person name="Molnar I."/>
            <person name="Lin M."/>
        </authorList>
    </citation>
    <scope>NUCLEOTIDE SEQUENCE [LARGE SCALE GENOMIC DNA]</scope>
    <source>
        <strain evidence="2 3">ARSEF 6962</strain>
    </source>
</reference>
<feature type="region of interest" description="Disordered" evidence="1">
    <location>
        <begin position="457"/>
        <end position="524"/>
    </location>
</feature>
<feature type="compositionally biased region" description="Polar residues" evidence="1">
    <location>
        <begin position="122"/>
        <end position="137"/>
    </location>
</feature>
<evidence type="ECO:0000256" key="1">
    <source>
        <dbReference type="SAM" id="MobiDB-lite"/>
    </source>
</evidence>
<keyword evidence="3" id="KW-1185">Reference proteome</keyword>
<dbReference type="STRING" id="98403.A0A151GS71"/>
<feature type="region of interest" description="Disordered" evidence="1">
    <location>
        <begin position="668"/>
        <end position="727"/>
    </location>
</feature>
<sequence length="870" mass="92810">MATQAAFFNVFRTASRDSPSPSVSSQRQAPSPTLTNPDMILPDYVAPAPVDKSAPSPLPPSPLQHAPTNLADHHSYSRQAYSPDLPGPSTPIIYGNGTMLSDIGEVTEAESIVGSPLRHQFSRSPSDGTPLRSSPTMGTRALKKRTVVSRARRLSLESLESTSTVHDSERAAGFADFDDSVSVDDSNFQGDDEESLASSFVDDTPIMPADAADALAVAGPGQGLAAHRLSTSSISKRAEQILANAKRRLDVCPKLSPPPPPSPRRFRAPLTHHDHRQSMEGNLNRARGFSYSPTSDLSTPSPAGRRATIGREYGYAPMASTNHARIASDTGLPEEYRATGNRQRSASALGAAGGYRQTRAEAAGVDGSGGKLPHLLGVPHRPADTTLAPLSEDGDGLDPSPSDEGAHVVARSASVVQVRDLQDHLQGLRGKISSLKEQARVDSMKRRSLRSMRVPSPFTHAAWDGGSKERRASPSADEGSPMTASPRTSTVPMVEMNGGFEDVQGHDGAYVDEGDDDDDDDEKSVVGGFYEARETQPNTAPDEPGLPRVEAAVAADDAYARDDATTGYDDDELAVDSFSDSGDSLYHDTMQHPISHEDREDAFDYEHFFLHSAMGTIRQQDEDAGSGSDSDESDGSADTTRAAPMTSHVRRPSVDTFVTVDSFATAVEGRTSPGSTVSPGRDEDGFATPSQDWGAVGVRERASLGGRSGSGSSGEESARLRGDRPRQNSVLYRPVSANTVSALHRPSVSSFESTGTNRSFPLVNRTRLNAGMLTPGGSPEQDLKTLSGTLSTETASILSRDSIHRERQHSPAIQTLSSEDRKIVERVVASLGKCVLGLAEGARNDAAAQDEFRRRIDAARKALEGEYDYA</sequence>
<protein>
    <submittedName>
        <fullName evidence="2">Uncharacterized protein</fullName>
    </submittedName>
</protein>
<feature type="compositionally biased region" description="Basic and acidic residues" evidence="1">
    <location>
        <begin position="716"/>
        <end position="726"/>
    </location>
</feature>
<dbReference type="GeneID" id="63713741"/>
<proteinExistence type="predicted"/>
<feature type="compositionally biased region" description="Polar residues" evidence="1">
    <location>
        <begin position="482"/>
        <end position="491"/>
    </location>
</feature>
<feature type="region of interest" description="Disordered" evidence="1">
    <location>
        <begin position="619"/>
        <end position="653"/>
    </location>
</feature>
<dbReference type="AlphaFoldDB" id="A0A151GS71"/>
<dbReference type="EMBL" id="LAYC01000001">
    <property type="protein sequence ID" value="KYK59964.1"/>
    <property type="molecule type" value="Genomic_DNA"/>
</dbReference>
<feature type="compositionally biased region" description="Low complexity" evidence="1">
    <location>
        <begin position="16"/>
        <end position="32"/>
    </location>
</feature>
<name>A0A151GS71_DRECN</name>
<feature type="region of interest" description="Disordered" evidence="1">
    <location>
        <begin position="1"/>
        <end position="93"/>
    </location>
</feature>
<comment type="caution">
    <text evidence="2">The sequence shown here is derived from an EMBL/GenBank/DDBJ whole genome shotgun (WGS) entry which is preliminary data.</text>
</comment>
<dbReference type="Proteomes" id="UP000076580">
    <property type="component" value="Chromosome 01"/>
</dbReference>
<dbReference type="RefSeq" id="XP_040659316.1">
    <property type="nucleotide sequence ID" value="XM_040798433.1"/>
</dbReference>
<feature type="compositionally biased region" description="Acidic residues" evidence="1">
    <location>
        <begin position="510"/>
        <end position="522"/>
    </location>
</feature>
<feature type="region of interest" description="Disordered" evidence="1">
    <location>
        <begin position="118"/>
        <end position="138"/>
    </location>
</feature>
<organism evidence="2 3">
    <name type="scientific">Drechmeria coniospora</name>
    <name type="common">Nematophagous fungus</name>
    <name type="synonym">Meria coniospora</name>
    <dbReference type="NCBI Taxonomy" id="98403"/>
    <lineage>
        <taxon>Eukaryota</taxon>
        <taxon>Fungi</taxon>
        <taxon>Dikarya</taxon>
        <taxon>Ascomycota</taxon>
        <taxon>Pezizomycotina</taxon>
        <taxon>Sordariomycetes</taxon>
        <taxon>Hypocreomycetidae</taxon>
        <taxon>Hypocreales</taxon>
        <taxon>Ophiocordycipitaceae</taxon>
        <taxon>Drechmeria</taxon>
    </lineage>
</organism>